<dbReference type="AlphaFoldDB" id="A0A4Z1SZR4"/>
<feature type="coiled-coil region" evidence="4">
    <location>
        <begin position="125"/>
        <end position="173"/>
    </location>
</feature>
<dbReference type="InterPro" id="IPR036322">
    <property type="entry name" value="WD40_repeat_dom_sf"/>
</dbReference>
<proteinExistence type="predicted"/>
<dbReference type="InterPro" id="IPR020472">
    <property type="entry name" value="WD40_PAC1"/>
</dbReference>
<evidence type="ECO:0000256" key="4">
    <source>
        <dbReference type="SAM" id="Coils"/>
    </source>
</evidence>
<name>A0A4Z1SZR4_GIAMU</name>
<evidence type="ECO:0000256" key="2">
    <source>
        <dbReference type="ARBA" id="ARBA00022737"/>
    </source>
</evidence>
<protein>
    <submittedName>
        <fullName evidence="5">WD40 repeat protein</fullName>
    </submittedName>
</protein>
<dbReference type="EMBL" id="VDLU01000004">
    <property type="protein sequence ID" value="TNJ27143.1"/>
    <property type="molecule type" value="Genomic_DNA"/>
</dbReference>
<dbReference type="SUPFAM" id="SSF50978">
    <property type="entry name" value="WD40 repeat-like"/>
    <property type="match status" value="1"/>
</dbReference>
<accession>A0A4Z1SZR4</accession>
<dbReference type="InterPro" id="IPR019775">
    <property type="entry name" value="WD40_repeat_CS"/>
</dbReference>
<dbReference type="PANTHER" id="PTHR14604">
    <property type="entry name" value="WD40 REPEAT PF20"/>
    <property type="match status" value="1"/>
</dbReference>
<dbReference type="PROSITE" id="PS50294">
    <property type="entry name" value="WD_REPEATS_REGION"/>
    <property type="match status" value="2"/>
</dbReference>
<evidence type="ECO:0000256" key="1">
    <source>
        <dbReference type="ARBA" id="ARBA00022574"/>
    </source>
</evidence>
<keyword evidence="1 3" id="KW-0853">WD repeat</keyword>
<feature type="coiled-coil region" evidence="4">
    <location>
        <begin position="216"/>
        <end position="243"/>
    </location>
</feature>
<feature type="repeat" description="WD" evidence="3">
    <location>
        <begin position="410"/>
        <end position="454"/>
    </location>
</feature>
<keyword evidence="4" id="KW-0175">Coiled coil</keyword>
<dbReference type="PROSITE" id="PS50082">
    <property type="entry name" value="WD_REPEATS_2"/>
    <property type="match status" value="3"/>
</dbReference>
<sequence length="702" mass="77181">MDSEHYELPPEIARILATDYTVEDLELPGELQMPSAPDFLEPDDESEPVNTVDLDVTRRRAHMAGATTDQAAPVSQANVSSIEDYIRNFLARAGLARTLECFQSEWLEANARGNLPATSQFVDSLPDAIVENQQLHRKISELEQRNAQLRSSADRAREQYEVLRKDRDFHKVKHRRAYQERTILINDLRRLRDHCALYEPLIRDLTERYDAVHRAKQMVALQRDKLESRVAALEETIAAVRGDSNYNVDELIRLFTKVQSGLKYGQILGPNGERLEVGALLKTQPASRTRGLYQNLTNPGHFTKLTGTASKMDGTETKAIKTKAFPSAQQLARLNPLVQHDLSLKDFETVADPSLQLNTVLSISAHESNVTSVDIHLTRQVYATAGADGLWKIFASYDSDSSPGQLVLSGSGHRDFITSARFCPLAQGQTLLSTTSADAICKLWNIATQQQVLELAEHSGLIWDCSWHCMGNVIATCSQDMTVKIWDVTTTLGRLVDERGTLDAVGLPSLREGQQGTSGSMAADGQDRKTYTKPGLGYCIGSLRGHTGPVLSVAFEPFGNLVLTSSTDKTVRVWDPRTLTCVGQYTFNVTNAVKASWSLDAGCIVAGDADGHLAVYDRRATQHLLQMSLGAQAGIADVCFDRSAEGVVAACADCSLRLINVRRKKVVSTLRTSGAVEALQFSRNAATCLTGSETGEVNVWTM</sequence>
<dbReference type="Pfam" id="PF00400">
    <property type="entry name" value="WD40"/>
    <property type="match status" value="4"/>
</dbReference>
<dbReference type="SMART" id="SM00320">
    <property type="entry name" value="WD40"/>
    <property type="match status" value="7"/>
</dbReference>
<dbReference type="OrthoDB" id="538223at2759"/>
<feature type="repeat" description="WD" evidence="3">
    <location>
        <begin position="543"/>
        <end position="575"/>
    </location>
</feature>
<evidence type="ECO:0000313" key="5">
    <source>
        <dbReference type="EMBL" id="TNJ27143.1"/>
    </source>
</evidence>
<evidence type="ECO:0000313" key="6">
    <source>
        <dbReference type="Proteomes" id="UP000315496"/>
    </source>
</evidence>
<dbReference type="Proteomes" id="UP000315496">
    <property type="component" value="Chromosome 4"/>
</dbReference>
<dbReference type="PROSITE" id="PS00678">
    <property type="entry name" value="WD_REPEATS_1"/>
    <property type="match status" value="2"/>
</dbReference>
<keyword evidence="6" id="KW-1185">Reference proteome</keyword>
<dbReference type="CDD" id="cd00200">
    <property type="entry name" value="WD40"/>
    <property type="match status" value="1"/>
</dbReference>
<reference evidence="5 6" key="1">
    <citation type="submission" date="2019-05" db="EMBL/GenBank/DDBJ databases">
        <title>The compact genome of Giardia muris reveals important steps in the evolution of intestinal protozoan parasites.</title>
        <authorList>
            <person name="Xu F."/>
            <person name="Jimenez-Gonzalez A."/>
            <person name="Einarsson E."/>
            <person name="Astvaldsson A."/>
            <person name="Peirasmaki D."/>
            <person name="Eckmann L."/>
            <person name="Andersson J.O."/>
            <person name="Svard S.G."/>
            <person name="Jerlstrom-Hultqvist J."/>
        </authorList>
    </citation>
    <scope>NUCLEOTIDE SEQUENCE [LARGE SCALE GENOMIC DNA]</scope>
    <source>
        <strain evidence="5 6">Roberts-Thomson</strain>
    </source>
</reference>
<dbReference type="PRINTS" id="PR00320">
    <property type="entry name" value="GPROTEINBRPT"/>
</dbReference>
<gene>
    <name evidence="5" type="ORF">GMRT_12777</name>
</gene>
<comment type="caution">
    <text evidence="5">The sequence shown here is derived from an EMBL/GenBank/DDBJ whole genome shotgun (WGS) entry which is preliminary data.</text>
</comment>
<dbReference type="InterPro" id="IPR050995">
    <property type="entry name" value="WD-F-box_domain-protein"/>
</dbReference>
<dbReference type="InterPro" id="IPR001680">
    <property type="entry name" value="WD40_rpt"/>
</dbReference>
<organism evidence="5 6">
    <name type="scientific">Giardia muris</name>
    <dbReference type="NCBI Taxonomy" id="5742"/>
    <lineage>
        <taxon>Eukaryota</taxon>
        <taxon>Metamonada</taxon>
        <taxon>Diplomonadida</taxon>
        <taxon>Hexamitidae</taxon>
        <taxon>Giardiinae</taxon>
        <taxon>Giardia</taxon>
    </lineage>
</organism>
<dbReference type="PANTHER" id="PTHR14604:SF3">
    <property type="entry name" value="SPERM-ASSOCIATED ANTIGEN 16 PROTEIN"/>
    <property type="match status" value="1"/>
</dbReference>
<keyword evidence="2" id="KW-0677">Repeat</keyword>
<feature type="repeat" description="WD" evidence="3">
    <location>
        <begin position="455"/>
        <end position="490"/>
    </location>
</feature>
<evidence type="ECO:0000256" key="3">
    <source>
        <dbReference type="PROSITE-ProRule" id="PRU00221"/>
    </source>
</evidence>
<dbReference type="InterPro" id="IPR015943">
    <property type="entry name" value="WD40/YVTN_repeat-like_dom_sf"/>
</dbReference>
<dbReference type="VEuPathDB" id="GiardiaDB:GMRT_12777"/>
<dbReference type="Gene3D" id="2.130.10.10">
    <property type="entry name" value="YVTN repeat-like/Quinoprotein amine dehydrogenase"/>
    <property type="match status" value="2"/>
</dbReference>